<dbReference type="InterPro" id="IPR005269">
    <property type="entry name" value="LOG"/>
</dbReference>
<organism evidence="3 4">
    <name type="scientific">Dermacoccus abyssi</name>
    <dbReference type="NCBI Taxonomy" id="322596"/>
    <lineage>
        <taxon>Bacteria</taxon>
        <taxon>Bacillati</taxon>
        <taxon>Actinomycetota</taxon>
        <taxon>Actinomycetes</taxon>
        <taxon>Micrococcales</taxon>
        <taxon>Dermacoccaceae</taxon>
        <taxon>Dermacoccus</taxon>
    </lineage>
</organism>
<dbReference type="RefSeq" id="WP_118913612.1">
    <property type="nucleotide sequence ID" value="NZ_CBCRVH010000010.1"/>
</dbReference>
<sequence length="199" mass="21071">MSTSSQSPLRSVAVFCGSTPGKNPGLMDAAYEAGRVIAERGLVLVYGAGGGGLMGAVSQGALDAGGEVVGFIPTLMVEREWGRSDLTEFHVVDTMHTRKAGMAERADAFLALPGGLGTLEEIFEVWTWRTIGYHSKPVGFLDVDGFWRPLLDALRGISDAGFVRGSVIDDAVVEPTIERALDALAARCTVTGQQLRPGF</sequence>
<evidence type="ECO:0000313" key="3">
    <source>
        <dbReference type="EMBL" id="RHW45565.1"/>
    </source>
</evidence>
<dbReference type="PANTHER" id="PTHR31223">
    <property type="entry name" value="LOG FAMILY PROTEIN YJL055W"/>
    <property type="match status" value="1"/>
</dbReference>
<dbReference type="Gene3D" id="3.40.50.450">
    <property type="match status" value="1"/>
</dbReference>
<evidence type="ECO:0000256" key="2">
    <source>
        <dbReference type="RuleBase" id="RU363015"/>
    </source>
</evidence>
<dbReference type="PANTHER" id="PTHR31223:SF70">
    <property type="entry name" value="LOG FAMILY PROTEIN YJL055W"/>
    <property type="match status" value="1"/>
</dbReference>
<dbReference type="SUPFAM" id="SSF102405">
    <property type="entry name" value="MCP/YpsA-like"/>
    <property type="match status" value="1"/>
</dbReference>
<dbReference type="Proteomes" id="UP000285376">
    <property type="component" value="Unassembled WGS sequence"/>
</dbReference>
<comment type="catalytic activity">
    <reaction evidence="2">
        <text>9-ribosyl-trans-zeatin 5'-phosphate + H2O = trans-zeatin + D-ribose 5-phosphate</text>
        <dbReference type="Rhea" id="RHEA:48564"/>
        <dbReference type="ChEBI" id="CHEBI:15377"/>
        <dbReference type="ChEBI" id="CHEBI:16522"/>
        <dbReference type="ChEBI" id="CHEBI:78346"/>
        <dbReference type="ChEBI" id="CHEBI:87947"/>
        <dbReference type="EC" id="3.2.2.n1"/>
    </reaction>
</comment>
<dbReference type="AlphaFoldDB" id="A0A417Z5M9"/>
<evidence type="ECO:0000256" key="1">
    <source>
        <dbReference type="ARBA" id="ARBA00006763"/>
    </source>
</evidence>
<keyword evidence="2" id="KW-0378">Hydrolase</keyword>
<dbReference type="NCBIfam" id="TIGR00730">
    <property type="entry name" value="Rossman fold protein, TIGR00730 family"/>
    <property type="match status" value="1"/>
</dbReference>
<keyword evidence="2" id="KW-0203">Cytokinin biosynthesis</keyword>
<dbReference type="GO" id="GO:0102682">
    <property type="term" value="F:cytokinin riboside 5'-monophosphate phosphoribohydrolase activity"/>
    <property type="evidence" value="ECO:0007669"/>
    <property type="project" value="RHEA"/>
</dbReference>
<dbReference type="EMBL" id="QWLM01000009">
    <property type="protein sequence ID" value="RHW45565.1"/>
    <property type="molecule type" value="Genomic_DNA"/>
</dbReference>
<dbReference type="EC" id="3.2.2.n1" evidence="2"/>
<reference evidence="3 4" key="1">
    <citation type="submission" date="2018-08" db="EMBL/GenBank/DDBJ databases">
        <title>Whole genome sequence analysis of Dermacoccus abyssi bacteria isolated from Deep Mariana trench Micromonospora spp reveals genes involved in the environmental adaptation and production of secondary metabolites.</title>
        <authorList>
            <person name="Abdel-Mageed W.M."/>
            <person name="Lehri B."/>
            <person name="Nouioui I."/>
            <person name="Goodfellow I."/>
            <person name="Jaspars M."/>
            <person name="Karlyshev A."/>
        </authorList>
    </citation>
    <scope>NUCLEOTIDE SEQUENCE [LARGE SCALE GENOMIC DNA]</scope>
    <source>
        <strain evidence="3 4">MT1.1</strain>
    </source>
</reference>
<accession>A0A417Z5M9</accession>
<comment type="catalytic activity">
    <reaction evidence="2">
        <text>N(6)-(dimethylallyl)adenosine 5'-phosphate + H2O = N(6)-dimethylallyladenine + D-ribose 5-phosphate</text>
        <dbReference type="Rhea" id="RHEA:48560"/>
        <dbReference type="ChEBI" id="CHEBI:15377"/>
        <dbReference type="ChEBI" id="CHEBI:17660"/>
        <dbReference type="ChEBI" id="CHEBI:57526"/>
        <dbReference type="ChEBI" id="CHEBI:78346"/>
        <dbReference type="EC" id="3.2.2.n1"/>
    </reaction>
</comment>
<comment type="caution">
    <text evidence="3">The sequence shown here is derived from an EMBL/GenBank/DDBJ whole genome shotgun (WGS) entry which is preliminary data.</text>
</comment>
<name>A0A417Z5M9_9MICO</name>
<proteinExistence type="inferred from homology"/>
<dbReference type="GO" id="GO:0009691">
    <property type="term" value="P:cytokinin biosynthetic process"/>
    <property type="evidence" value="ECO:0007669"/>
    <property type="project" value="UniProtKB-UniRule"/>
</dbReference>
<gene>
    <name evidence="3" type="ORF">D1832_08915</name>
</gene>
<comment type="similarity">
    <text evidence="1 2">Belongs to the LOG family.</text>
</comment>
<protein>
    <recommendedName>
        <fullName evidence="2">Cytokinin riboside 5'-monophosphate phosphoribohydrolase</fullName>
        <ecNumber evidence="2">3.2.2.n1</ecNumber>
    </recommendedName>
</protein>
<dbReference type="Pfam" id="PF03641">
    <property type="entry name" value="Lysine_decarbox"/>
    <property type="match status" value="1"/>
</dbReference>
<dbReference type="InterPro" id="IPR031100">
    <property type="entry name" value="LOG_fam"/>
</dbReference>
<dbReference type="GO" id="GO:0005829">
    <property type="term" value="C:cytosol"/>
    <property type="evidence" value="ECO:0007669"/>
    <property type="project" value="TreeGrafter"/>
</dbReference>
<evidence type="ECO:0000313" key="4">
    <source>
        <dbReference type="Proteomes" id="UP000285376"/>
    </source>
</evidence>